<dbReference type="EMBL" id="BJYS01000008">
    <property type="protein sequence ID" value="GEO03892.1"/>
    <property type="molecule type" value="Genomic_DNA"/>
</dbReference>
<evidence type="ECO:0000256" key="1">
    <source>
        <dbReference type="SAM" id="Phobius"/>
    </source>
</evidence>
<organism evidence="2 3">
    <name type="scientific">Adhaeribacter aerolatus</name>
    <dbReference type="NCBI Taxonomy" id="670289"/>
    <lineage>
        <taxon>Bacteria</taxon>
        <taxon>Pseudomonadati</taxon>
        <taxon>Bacteroidota</taxon>
        <taxon>Cytophagia</taxon>
        <taxon>Cytophagales</taxon>
        <taxon>Hymenobacteraceae</taxon>
        <taxon>Adhaeribacter</taxon>
    </lineage>
</organism>
<protein>
    <submittedName>
        <fullName evidence="2">Uncharacterized protein</fullName>
    </submittedName>
</protein>
<keyword evidence="1" id="KW-0472">Membrane</keyword>
<gene>
    <name evidence="2" type="ORF">AAE02nite_15560</name>
</gene>
<evidence type="ECO:0000313" key="3">
    <source>
        <dbReference type="Proteomes" id="UP000321532"/>
    </source>
</evidence>
<feature type="transmembrane region" description="Helical" evidence="1">
    <location>
        <begin position="51"/>
        <end position="74"/>
    </location>
</feature>
<comment type="caution">
    <text evidence="2">The sequence shown here is derived from an EMBL/GenBank/DDBJ whole genome shotgun (WGS) entry which is preliminary data.</text>
</comment>
<name>A0A512AW00_9BACT</name>
<evidence type="ECO:0000313" key="2">
    <source>
        <dbReference type="EMBL" id="GEO03892.1"/>
    </source>
</evidence>
<dbReference type="AlphaFoldDB" id="A0A512AW00"/>
<keyword evidence="3" id="KW-1185">Reference proteome</keyword>
<sequence>MNLTIEDVEKLATILGFFLIFCGVIKIYTYYKVFNLTILPYLKITEILSLFLENVMAFLLVAIFVGITSLDFFYKINIDGAGFNLLLNLDFAQRIRLILMQINLSYWFFGISTLAFFFFYILRKNIKKYEFIISITLFLIGYIIIPIITVLAKIQLKDWYGLELKIIFVFFSFLLLSLILFSIANALNEAYKVKKHQFFKNAVFIFDDNEKIISNQYLYYIGRTEGFIFFYNSRNEKPVIIPASRLKKNYSR</sequence>
<accession>A0A512AW00</accession>
<keyword evidence="1" id="KW-1133">Transmembrane helix</keyword>
<dbReference type="OrthoDB" id="10019470at2"/>
<feature type="transmembrane region" description="Helical" evidence="1">
    <location>
        <begin position="129"/>
        <end position="154"/>
    </location>
</feature>
<feature type="transmembrane region" description="Helical" evidence="1">
    <location>
        <begin position="104"/>
        <end position="122"/>
    </location>
</feature>
<reference evidence="2 3" key="1">
    <citation type="submission" date="2019-07" db="EMBL/GenBank/DDBJ databases">
        <title>Whole genome shotgun sequence of Adhaeribacter aerolatus NBRC 106133.</title>
        <authorList>
            <person name="Hosoyama A."/>
            <person name="Uohara A."/>
            <person name="Ohji S."/>
            <person name="Ichikawa N."/>
        </authorList>
    </citation>
    <scope>NUCLEOTIDE SEQUENCE [LARGE SCALE GENOMIC DNA]</scope>
    <source>
        <strain evidence="2 3">NBRC 106133</strain>
    </source>
</reference>
<feature type="transmembrane region" description="Helical" evidence="1">
    <location>
        <begin position="12"/>
        <end position="31"/>
    </location>
</feature>
<dbReference type="Proteomes" id="UP000321532">
    <property type="component" value="Unassembled WGS sequence"/>
</dbReference>
<proteinExistence type="predicted"/>
<feature type="transmembrane region" description="Helical" evidence="1">
    <location>
        <begin position="166"/>
        <end position="187"/>
    </location>
</feature>
<dbReference type="RefSeq" id="WP_146896723.1">
    <property type="nucleotide sequence ID" value="NZ_BJYS01000008.1"/>
</dbReference>
<keyword evidence="1" id="KW-0812">Transmembrane</keyword>